<keyword evidence="3" id="KW-0812">Transmembrane</keyword>
<evidence type="ECO:0000259" key="6">
    <source>
        <dbReference type="Pfam" id="PF04884"/>
    </source>
</evidence>
<gene>
    <name evidence="7" type="ORF">BJ878DRAFT_496606</name>
</gene>
<reference evidence="7" key="1">
    <citation type="journal article" date="2021" name="IMA Fungus">
        <title>Genomic characterization of three marine fungi, including Emericellopsis atlantica sp. nov. with signatures of a generalist lifestyle and marine biomass degradation.</title>
        <authorList>
            <person name="Hagestad O.C."/>
            <person name="Hou L."/>
            <person name="Andersen J.H."/>
            <person name="Hansen E.H."/>
            <person name="Altermark B."/>
            <person name="Li C."/>
            <person name="Kuhnert E."/>
            <person name="Cox R.J."/>
            <person name="Crous P.W."/>
            <person name="Spatafora J.W."/>
            <person name="Lail K."/>
            <person name="Amirebrahimi M."/>
            <person name="Lipzen A."/>
            <person name="Pangilinan J."/>
            <person name="Andreopoulos W."/>
            <person name="Hayes R.D."/>
            <person name="Ng V."/>
            <person name="Grigoriev I.V."/>
            <person name="Jackson S.A."/>
            <person name="Sutton T.D.S."/>
            <person name="Dobson A.D.W."/>
            <person name="Rama T."/>
        </authorList>
    </citation>
    <scope>NUCLEOTIDE SEQUENCE</scope>
    <source>
        <strain evidence="7">TRa3180A</strain>
    </source>
</reference>
<keyword evidence="5" id="KW-0472">Membrane</keyword>
<evidence type="ECO:0000256" key="4">
    <source>
        <dbReference type="ARBA" id="ARBA00022989"/>
    </source>
</evidence>
<dbReference type="Proteomes" id="UP000887226">
    <property type="component" value="Unassembled WGS sequence"/>
</dbReference>
<evidence type="ECO:0000256" key="5">
    <source>
        <dbReference type="ARBA" id="ARBA00023136"/>
    </source>
</evidence>
<dbReference type="PANTHER" id="PTHR12770">
    <property type="entry name" value="RUS1 FAMILY PROTEIN C16ORF58"/>
    <property type="match status" value="1"/>
</dbReference>
<proteinExistence type="inferred from homology"/>
<dbReference type="EMBL" id="MU253800">
    <property type="protein sequence ID" value="KAG9246546.1"/>
    <property type="molecule type" value="Genomic_DNA"/>
</dbReference>
<dbReference type="InterPro" id="IPR054549">
    <property type="entry name" value="UVB_sens_RUS_dom"/>
</dbReference>
<sequence length="436" mass="48358">MSELFVELDEAKEPIATYVKHGDGRIDRLPNKREMGSKAFGKRILSAFLPAGYPISVTPDYLEYQIYDSLQAFSSSIAGLLSSRAVLEGIGVGDSHASPTSALLLSVLQESMGRIATILFAHRFGTALEPECKMYRLLADIFNDAAMILDCLSPAFPRPYRVLLMSFSSMLRSLCGVAAGSAKASLSAHFATQGNLGELNAKDSSQETVISLIGMLVGTFVVSYISSQRSTWIALITLLCVHLGTNYLAVRAVSMKTLNRQRACLLFSTYFDQCGKRGAREKHDISFASPTQISAMEHIFQWGGALRWKDNSFIEGYCEIGVPLSRLFKVMDKEEISRSIELHKNYPYIIGHSFEQRRYIVVLKDSATPFDQLSAWMLVVLSGHEDSDLNFSDKFIDMTLDRASIKEKLLEAGWDIETGALEVKSGTRLQTKHKQG</sequence>
<name>A0A9P7Z786_9HELO</name>
<comment type="caution">
    <text evidence="7">The sequence shown here is derived from an EMBL/GenBank/DDBJ whole genome shotgun (WGS) entry which is preliminary data.</text>
</comment>
<dbReference type="PANTHER" id="PTHR12770:SF31">
    <property type="entry name" value="RUS FAMILY MEMBER 1"/>
    <property type="match status" value="1"/>
</dbReference>
<evidence type="ECO:0000313" key="7">
    <source>
        <dbReference type="EMBL" id="KAG9246546.1"/>
    </source>
</evidence>
<accession>A0A9P7Z786</accession>
<feature type="domain" description="Protein root UVB sensitive/RUS" evidence="6">
    <location>
        <begin position="38"/>
        <end position="272"/>
    </location>
</feature>
<organism evidence="7 8">
    <name type="scientific">Calycina marina</name>
    <dbReference type="NCBI Taxonomy" id="1763456"/>
    <lineage>
        <taxon>Eukaryota</taxon>
        <taxon>Fungi</taxon>
        <taxon>Dikarya</taxon>
        <taxon>Ascomycota</taxon>
        <taxon>Pezizomycotina</taxon>
        <taxon>Leotiomycetes</taxon>
        <taxon>Helotiales</taxon>
        <taxon>Pezizellaceae</taxon>
        <taxon>Calycina</taxon>
    </lineage>
</organism>
<dbReference type="OrthoDB" id="364779at2759"/>
<dbReference type="Pfam" id="PF04884">
    <property type="entry name" value="UVB_sens_prot"/>
    <property type="match status" value="1"/>
</dbReference>
<dbReference type="AlphaFoldDB" id="A0A9P7Z786"/>
<protein>
    <submittedName>
        <fullName evidence="7">Vitamin B6 photo-protection and homoeostasis-domain-containing protein</fullName>
    </submittedName>
</protein>
<keyword evidence="4" id="KW-1133">Transmembrane helix</keyword>
<keyword evidence="8" id="KW-1185">Reference proteome</keyword>
<evidence type="ECO:0000256" key="2">
    <source>
        <dbReference type="ARBA" id="ARBA00007558"/>
    </source>
</evidence>
<evidence type="ECO:0000313" key="8">
    <source>
        <dbReference type="Proteomes" id="UP000887226"/>
    </source>
</evidence>
<evidence type="ECO:0000256" key="1">
    <source>
        <dbReference type="ARBA" id="ARBA00004370"/>
    </source>
</evidence>
<dbReference type="GO" id="GO:0016020">
    <property type="term" value="C:membrane"/>
    <property type="evidence" value="ECO:0007669"/>
    <property type="project" value="UniProtKB-SubCell"/>
</dbReference>
<dbReference type="InterPro" id="IPR006968">
    <property type="entry name" value="RUS_fam"/>
</dbReference>
<comment type="subcellular location">
    <subcellularLocation>
        <location evidence="1">Membrane</location>
    </subcellularLocation>
</comment>
<comment type="similarity">
    <text evidence="2">Belongs to the RUS1 family.</text>
</comment>
<evidence type="ECO:0000256" key="3">
    <source>
        <dbReference type="ARBA" id="ARBA00022692"/>
    </source>
</evidence>